<name>A0A9Q9DSS2_CURCL</name>
<dbReference type="PANTHER" id="PTHR46910">
    <property type="entry name" value="TRANSCRIPTION FACTOR PDR1"/>
    <property type="match status" value="1"/>
</dbReference>
<sequence>MQRIQKQRFHISEEYEKKIDRLEDRLNSIDKGLFLIASKLDVGDLQVIPGEHISQKTPLSVQRFSHNFATETHVLAPVPYEGETGISTQSSYVQELLVQLVGGTPSVGWNADVKNALTALGKLATQQNRDTVPIRSTIQPLVDRSLARTDVANLALPPWSVVRIAIEKAMEHPTMIFATLISMLKMENLYEIIENSYHCPVTCGAPRRLLAYGVLFNIFTEYSQVPWHGIDKKTLVETHFEVAISQLDMFLPASYENIMALSLGTACAVEMCKPSLAWVLVANAAELCKSLGYHRFETMINDTEEDQRAKIDLFWLIFMFDKQLSLRLGRASTIQDWDVSLPLPAAKKTPINSFEESNMICYWVKVAKIQGQVYEKLFSPVTYTKSPSARGQIARNLVDAMGSGLERKRLCKRDAFHESTEPERDRIAFQGQARFA</sequence>
<organism evidence="3 4">
    <name type="scientific">Curvularia clavata</name>
    <dbReference type="NCBI Taxonomy" id="95742"/>
    <lineage>
        <taxon>Eukaryota</taxon>
        <taxon>Fungi</taxon>
        <taxon>Dikarya</taxon>
        <taxon>Ascomycota</taxon>
        <taxon>Pezizomycotina</taxon>
        <taxon>Dothideomycetes</taxon>
        <taxon>Pleosporomycetidae</taxon>
        <taxon>Pleosporales</taxon>
        <taxon>Pleosporineae</taxon>
        <taxon>Pleosporaceae</taxon>
        <taxon>Curvularia</taxon>
    </lineage>
</organism>
<dbReference type="CDD" id="cd12148">
    <property type="entry name" value="fungal_TF_MHR"/>
    <property type="match status" value="1"/>
</dbReference>
<gene>
    <name evidence="3" type="ORF">yc1106_05296</name>
</gene>
<dbReference type="InterPro" id="IPR007219">
    <property type="entry name" value="XnlR_reg_dom"/>
</dbReference>
<dbReference type="Proteomes" id="UP001056012">
    <property type="component" value="Chromosome 4"/>
</dbReference>
<evidence type="ECO:0000256" key="1">
    <source>
        <dbReference type="ARBA" id="ARBA00023242"/>
    </source>
</evidence>
<protein>
    <recommendedName>
        <fullName evidence="2">Xylanolytic transcriptional activator regulatory domain-containing protein</fullName>
    </recommendedName>
</protein>
<dbReference type="GO" id="GO:0006351">
    <property type="term" value="P:DNA-templated transcription"/>
    <property type="evidence" value="ECO:0007669"/>
    <property type="project" value="InterPro"/>
</dbReference>
<evidence type="ECO:0000313" key="3">
    <source>
        <dbReference type="EMBL" id="USP78022.1"/>
    </source>
</evidence>
<keyword evidence="4" id="KW-1185">Reference proteome</keyword>
<dbReference type="GO" id="GO:0003700">
    <property type="term" value="F:DNA-binding transcription factor activity"/>
    <property type="evidence" value="ECO:0007669"/>
    <property type="project" value="InterPro"/>
</dbReference>
<dbReference type="GO" id="GO:0008270">
    <property type="term" value="F:zinc ion binding"/>
    <property type="evidence" value="ECO:0007669"/>
    <property type="project" value="InterPro"/>
</dbReference>
<dbReference type="AlphaFoldDB" id="A0A9Q9DSS2"/>
<dbReference type="InterPro" id="IPR050987">
    <property type="entry name" value="AtrR-like"/>
</dbReference>
<proteinExistence type="predicted"/>
<accession>A0A9Q9DSS2</accession>
<dbReference type="VEuPathDB" id="FungiDB:yc1106_05296"/>
<dbReference type="SMART" id="SM00906">
    <property type="entry name" value="Fungal_trans"/>
    <property type="match status" value="1"/>
</dbReference>
<evidence type="ECO:0000313" key="4">
    <source>
        <dbReference type="Proteomes" id="UP001056012"/>
    </source>
</evidence>
<reference evidence="3" key="1">
    <citation type="submission" date="2021-12" db="EMBL/GenBank/DDBJ databases">
        <title>Curvularia clavata genome.</title>
        <authorList>
            <person name="Cao Y."/>
        </authorList>
    </citation>
    <scope>NUCLEOTIDE SEQUENCE</scope>
    <source>
        <strain evidence="3">Yc1106</strain>
    </source>
</reference>
<evidence type="ECO:0000259" key="2">
    <source>
        <dbReference type="SMART" id="SM00906"/>
    </source>
</evidence>
<dbReference type="Pfam" id="PF04082">
    <property type="entry name" value="Fungal_trans"/>
    <property type="match status" value="1"/>
</dbReference>
<dbReference type="GO" id="GO:0003677">
    <property type="term" value="F:DNA binding"/>
    <property type="evidence" value="ECO:0007669"/>
    <property type="project" value="InterPro"/>
</dbReference>
<dbReference type="EMBL" id="CP089277">
    <property type="protein sequence ID" value="USP78022.1"/>
    <property type="molecule type" value="Genomic_DNA"/>
</dbReference>
<dbReference type="PANTHER" id="PTHR46910:SF5">
    <property type="entry name" value="ZN(II)2CYS6 TRANSCRIPTION FACTOR (EUROFUNG)"/>
    <property type="match status" value="1"/>
</dbReference>
<feature type="domain" description="Xylanolytic transcriptional activator regulatory" evidence="2">
    <location>
        <begin position="277"/>
        <end position="350"/>
    </location>
</feature>
<dbReference type="OrthoDB" id="103819at2759"/>
<keyword evidence="1" id="KW-0539">Nucleus</keyword>